<evidence type="ECO:0000256" key="1">
    <source>
        <dbReference type="SAM" id="MobiDB-lite"/>
    </source>
</evidence>
<dbReference type="GO" id="GO:0004177">
    <property type="term" value="F:aminopeptidase activity"/>
    <property type="evidence" value="ECO:0007669"/>
    <property type="project" value="UniProtKB-KW"/>
</dbReference>
<keyword evidence="2" id="KW-0378">Hydrolase</keyword>
<reference evidence="2 3" key="1">
    <citation type="submission" date="2018-02" db="EMBL/GenBank/DDBJ databases">
        <title>FDA/CDC Antimicrobial Resistant Isolate Bank Genome Sequencing.</title>
        <authorList>
            <person name="Benahmed F.H."/>
            <person name="Lutgring J.D."/>
            <person name="Yoo B."/>
            <person name="Machado M."/>
            <person name="Brown A."/>
            <person name="McAllister G."/>
            <person name="Perry A."/>
            <person name="Halpin A.L."/>
            <person name="Vavikolanu K."/>
            <person name="Ott S."/>
            <person name="Zhao X."/>
            <person name="Tallon L.J."/>
            <person name="Sadzewicz L."/>
            <person name="Aluvathingal J."/>
            <person name="Nadendla S."/>
            <person name="Voskania-kordi A."/>
            <person name="Simonyan V."/>
            <person name="Patel J."/>
            <person name="Shawar R.M."/>
        </authorList>
    </citation>
    <scope>NUCLEOTIDE SEQUENCE [LARGE SCALE GENOMIC DNA]</scope>
    <source>
        <strain evidence="2 3">AR_0356</strain>
    </source>
</reference>
<accession>A0A2R3IWE0</accession>
<evidence type="ECO:0000313" key="2">
    <source>
        <dbReference type="EMBL" id="AVK06230.1"/>
    </source>
</evidence>
<dbReference type="Proteomes" id="UP000238390">
    <property type="component" value="Chromosome"/>
</dbReference>
<feature type="compositionally biased region" description="Basic and acidic residues" evidence="1">
    <location>
        <begin position="72"/>
        <end position="81"/>
    </location>
</feature>
<sequence length="149" mass="16015">MGAATAGGSPFGRFSAALLWVIAASPASRRRKGSARRGSATGMPIQRNPPANSMDCNKNRTSCRMTVHSLTRKPEVSDKTRQAKFADGAKSPFAEPAPGDSRKAIRRTPSMQNSEAIPRSNKGRYQPVASNTLFQARLADQARLLLTTS</sequence>
<keyword evidence="3" id="KW-1185">Reference proteome</keyword>
<gene>
    <name evidence="2" type="ORF">CSB93_3296</name>
</gene>
<keyword evidence="2" id="KW-0645">Protease</keyword>
<protein>
    <submittedName>
        <fullName evidence="2">Aminopeptidase N</fullName>
    </submittedName>
</protein>
<dbReference type="EMBL" id="CP027169">
    <property type="protein sequence ID" value="AVK06230.1"/>
    <property type="molecule type" value="Genomic_DNA"/>
</dbReference>
<evidence type="ECO:0000313" key="3">
    <source>
        <dbReference type="Proteomes" id="UP000238390"/>
    </source>
</evidence>
<dbReference type="AlphaFoldDB" id="A0A2R3IWE0"/>
<proteinExistence type="predicted"/>
<feature type="compositionally biased region" description="Polar residues" evidence="1">
    <location>
        <begin position="49"/>
        <end position="64"/>
    </location>
</feature>
<feature type="region of interest" description="Disordered" evidence="1">
    <location>
        <begin position="25"/>
        <end position="124"/>
    </location>
</feature>
<organism evidence="2 3">
    <name type="scientific">Pseudomonas paraeruginosa</name>
    <dbReference type="NCBI Taxonomy" id="2994495"/>
    <lineage>
        <taxon>Bacteria</taxon>
        <taxon>Pseudomonadati</taxon>
        <taxon>Pseudomonadota</taxon>
        <taxon>Gammaproteobacteria</taxon>
        <taxon>Pseudomonadales</taxon>
        <taxon>Pseudomonadaceae</taxon>
        <taxon>Pseudomonas</taxon>
    </lineage>
</organism>
<name>A0A2R3IWE0_9PSED</name>
<keyword evidence="2" id="KW-0031">Aminopeptidase</keyword>